<evidence type="ECO:0000256" key="1">
    <source>
        <dbReference type="SAM" id="MobiDB-lite"/>
    </source>
</evidence>
<reference evidence="2 3" key="1">
    <citation type="submission" date="2021-06" db="EMBL/GenBank/DDBJ databases">
        <authorList>
            <person name="Palmer J.M."/>
        </authorList>
    </citation>
    <scope>NUCLEOTIDE SEQUENCE [LARGE SCALE GENOMIC DNA]</scope>
    <source>
        <strain evidence="3">if_2019</strain>
        <tissue evidence="2">Muscle</tissue>
    </source>
</reference>
<organism evidence="2 3">
    <name type="scientific">Ilyodon furcidens</name>
    <name type="common">goldbreast splitfin</name>
    <dbReference type="NCBI Taxonomy" id="33524"/>
    <lineage>
        <taxon>Eukaryota</taxon>
        <taxon>Metazoa</taxon>
        <taxon>Chordata</taxon>
        <taxon>Craniata</taxon>
        <taxon>Vertebrata</taxon>
        <taxon>Euteleostomi</taxon>
        <taxon>Actinopterygii</taxon>
        <taxon>Neopterygii</taxon>
        <taxon>Teleostei</taxon>
        <taxon>Neoteleostei</taxon>
        <taxon>Acanthomorphata</taxon>
        <taxon>Ovalentaria</taxon>
        <taxon>Atherinomorphae</taxon>
        <taxon>Cyprinodontiformes</taxon>
        <taxon>Goodeidae</taxon>
        <taxon>Ilyodon</taxon>
    </lineage>
</organism>
<accession>A0ABV0TQY5</accession>
<name>A0ABV0TQY5_9TELE</name>
<gene>
    <name evidence="2" type="ORF">ILYODFUR_001199</name>
</gene>
<evidence type="ECO:0000313" key="3">
    <source>
        <dbReference type="Proteomes" id="UP001482620"/>
    </source>
</evidence>
<dbReference type="Proteomes" id="UP001482620">
    <property type="component" value="Unassembled WGS sequence"/>
</dbReference>
<proteinExistence type="predicted"/>
<dbReference type="EMBL" id="JAHRIQ010046392">
    <property type="protein sequence ID" value="MEQ2235330.1"/>
    <property type="molecule type" value="Genomic_DNA"/>
</dbReference>
<sequence>MNLEGINLYLFSVVSKATHCCVSCSGVSLSGSIQPHVTPLYSHSGLPVRDCSGPPGQWPGSRSADGSSLRAVDTAELGVNGVSPDTPGGPHSPNEQPNR</sequence>
<protein>
    <submittedName>
        <fullName evidence="2">Uncharacterized protein</fullName>
    </submittedName>
</protein>
<comment type="caution">
    <text evidence="2">The sequence shown here is derived from an EMBL/GenBank/DDBJ whole genome shotgun (WGS) entry which is preliminary data.</text>
</comment>
<evidence type="ECO:0000313" key="2">
    <source>
        <dbReference type="EMBL" id="MEQ2235330.1"/>
    </source>
</evidence>
<keyword evidence="3" id="KW-1185">Reference proteome</keyword>
<feature type="region of interest" description="Disordered" evidence="1">
    <location>
        <begin position="51"/>
        <end position="99"/>
    </location>
</feature>